<dbReference type="Pfam" id="PF04230">
    <property type="entry name" value="PS_pyruv_trans"/>
    <property type="match status" value="1"/>
</dbReference>
<proteinExistence type="predicted"/>
<protein>
    <submittedName>
        <fullName evidence="3">Polysaccharide pyruvyl transferase family protein</fullName>
    </submittedName>
</protein>
<dbReference type="PANTHER" id="PTHR36836">
    <property type="entry name" value="COLANIC ACID BIOSYNTHESIS PROTEIN WCAK"/>
    <property type="match status" value="1"/>
</dbReference>
<keyword evidence="3" id="KW-0808">Transferase</keyword>
<dbReference type="GO" id="GO:0016740">
    <property type="term" value="F:transferase activity"/>
    <property type="evidence" value="ECO:0007669"/>
    <property type="project" value="UniProtKB-KW"/>
</dbReference>
<gene>
    <name evidence="3" type="ORF">NMQ00_03190</name>
</gene>
<accession>A0ABY5FPI4</accession>
<feature type="domain" description="Polysaccharide pyruvyl transferase" evidence="2">
    <location>
        <begin position="13"/>
        <end position="327"/>
    </location>
</feature>
<evidence type="ECO:0000256" key="1">
    <source>
        <dbReference type="SAM" id="Coils"/>
    </source>
</evidence>
<keyword evidence="4" id="KW-1185">Reference proteome</keyword>
<evidence type="ECO:0000259" key="2">
    <source>
        <dbReference type="Pfam" id="PF04230"/>
    </source>
</evidence>
<dbReference type="RefSeq" id="WP_255177899.1">
    <property type="nucleotide sequence ID" value="NZ_CP101462.1"/>
</dbReference>
<dbReference type="EMBL" id="CP101462">
    <property type="protein sequence ID" value="UTT43520.1"/>
    <property type="molecule type" value="Genomic_DNA"/>
</dbReference>
<organism evidence="3 4">
    <name type="scientific">Exiguobacterium aurantiacum</name>
    <dbReference type="NCBI Taxonomy" id="33987"/>
    <lineage>
        <taxon>Bacteria</taxon>
        <taxon>Bacillati</taxon>
        <taxon>Bacillota</taxon>
        <taxon>Bacilli</taxon>
        <taxon>Bacillales</taxon>
        <taxon>Bacillales Family XII. Incertae Sedis</taxon>
        <taxon>Exiguobacterium</taxon>
    </lineage>
</organism>
<keyword evidence="1" id="KW-0175">Coiled coil</keyword>
<dbReference type="Proteomes" id="UP001060325">
    <property type="component" value="Chromosome"/>
</dbReference>
<dbReference type="InterPro" id="IPR007345">
    <property type="entry name" value="Polysacch_pyruvyl_Trfase"/>
</dbReference>
<name>A0ABY5FPI4_9BACL</name>
<dbReference type="PANTHER" id="PTHR36836:SF1">
    <property type="entry name" value="COLANIC ACID BIOSYNTHESIS PROTEIN WCAK"/>
    <property type="match status" value="1"/>
</dbReference>
<evidence type="ECO:0000313" key="3">
    <source>
        <dbReference type="EMBL" id="UTT43520.1"/>
    </source>
</evidence>
<sequence length="401" mass="46846">MKVTFISFMGSKNLGDLLIVNQLEKELLGGCSIERYDFNLRKYVSEDNQSQLKYPYIENEKKRKLKQFYNDNLRKKTFLDLLHTLRVKKQIDFNVSNSNFELDIQKSDFILVGGGNAIFDLTPHSDSGYKFKKIIDIAKKYDKKVFVTSIGIGPFQNEKQVQKTREILSQAYKVTLRDEKSYRYIKDISNKPVLSIDPVFLMEENQINDIKVPNEKLTIGICVIDLLLNKVEVGINNKYLNDLQKTIKKLSNDYQIILFSTDYKDYAAVDLVYKQFKNEPNIRKVELKNFEDINELYQTIDFLIGARMHSLIIAAAKGVPFIGLSWQDKVDQMFKMIESTNDVFDINNLEHKNDQLLQRLREKINNLEAEKIKLRNIKINNKLLFKENIRIINDLKASIKV</sequence>
<reference evidence="3" key="1">
    <citation type="submission" date="2022-07" db="EMBL/GenBank/DDBJ databases">
        <title>Complete genome of CX2.</title>
        <authorList>
            <person name="Cao G."/>
        </authorList>
    </citation>
    <scope>NUCLEOTIDE SEQUENCE</scope>
    <source>
        <strain evidence="3">CX2</strain>
    </source>
</reference>
<feature type="coiled-coil region" evidence="1">
    <location>
        <begin position="346"/>
        <end position="380"/>
    </location>
</feature>
<evidence type="ECO:0000313" key="4">
    <source>
        <dbReference type="Proteomes" id="UP001060325"/>
    </source>
</evidence>